<feature type="region of interest" description="Disordered" evidence="2">
    <location>
        <begin position="496"/>
        <end position="551"/>
    </location>
</feature>
<evidence type="ECO:0000256" key="2">
    <source>
        <dbReference type="SAM" id="MobiDB-lite"/>
    </source>
</evidence>
<dbReference type="EMBL" id="CAJHJT010000012">
    <property type="protein sequence ID" value="CAD6996737.1"/>
    <property type="molecule type" value="Genomic_DNA"/>
</dbReference>
<accession>A0A811UFS6</accession>
<organism evidence="4 5">
    <name type="scientific">Ceratitis capitata</name>
    <name type="common">Mediterranean fruit fly</name>
    <name type="synonym">Tephritis capitata</name>
    <dbReference type="NCBI Taxonomy" id="7213"/>
    <lineage>
        <taxon>Eukaryota</taxon>
        <taxon>Metazoa</taxon>
        <taxon>Ecdysozoa</taxon>
        <taxon>Arthropoda</taxon>
        <taxon>Hexapoda</taxon>
        <taxon>Insecta</taxon>
        <taxon>Pterygota</taxon>
        <taxon>Neoptera</taxon>
        <taxon>Endopterygota</taxon>
        <taxon>Diptera</taxon>
        <taxon>Brachycera</taxon>
        <taxon>Muscomorpha</taxon>
        <taxon>Tephritoidea</taxon>
        <taxon>Tephritidae</taxon>
        <taxon>Ceratitis</taxon>
        <taxon>Ceratitis</taxon>
    </lineage>
</organism>
<evidence type="ECO:0000259" key="3">
    <source>
        <dbReference type="PROSITE" id="PS51840"/>
    </source>
</evidence>
<sequence length="1203" mass="126737">MAFMMKKKKYKFNVEVQLQELSEVALVNEVLFAKIRLLDGGSFQEYSSREEVRDHRVVWNRNFEFPCKMSANASTGVLDPCYLRISIRKEMKGGRSYFKLGFIDINLAEFAGAGLTSRRFLLEGYDSRHRLDNSMLLVSIKMHMLSGDILFKAPTPNLKSKQKPSTDDLATAATGVGLQTPTATALPSIGGGVGSGASSVSGGSQGIPVGGGATLGGGLNSAASTRPVSTVRDDDLDPQVVIASIVTDSGLSESSESATTLTTEALLLQQQQQQQQQYIAYPTQNTLGTTTTAATTTVVTLTNAQQMLPYGGIGGTGGSGGGGGGGIGVLSIVGSSNCGTTSGNVLAGSGGGTGSASIMEMGHSRNSSNTSQMSKGSGYSSFSHSQHSRQSSEGDSGHARFSKSVSLLNRLNQKTANAMKLNIPSLNHHHHHNQQQQQQQITTETISEYESEELLFQTPNSTIRDEEFRTPLNEMPPSATSSLSIYGEKFVLHTPSPTYRSAASNSRSGSRASQIYESGSGSGGSRGSGSASGSGESGSEETADDSGLDENFHTPRVAKIKSMENISIIEMEFHRASQELDRDSPRRLKLLAESGGHIPKMRSLSNLCLADYSEEQIREELQRIRERTLEEKHRFNLQQRKNSTSSTNSGKLFVKNKVGNAKFIGNDDSPLPQPHNNQQPPSFLQRGNHYPIQKMRSMGTIPDLVTERVEPDPFLTPTSGRKPNFPLVTQSAEKPSPPSFVARILNYDVVDSPNSSASPNSQLQQPQHHTHGSLTELYTQDRVGKLLSNDPSLALSFMSRTPFERAYRRTLLKSSTPLRQAHGYVLEEQELVSQPQGSGMLGHQELYMASRPHSTNAAYELMSTGRNFSGVPRRLLDGSNRQISSIALGANTSPSAVAAAAAAANTSSSPCGTLGSINSTHSASSSSGSSSSGAVITFHCAGSGQAGIGSSSDTVDGIGLSDGVGTSNSNQLIGSPSNNGFGSGSGGVVGYGSSSAAGGGGGGSGANSPRLPTNTLTSTSTTTDALSSLAASPTDACSIRSNPSAASLLLTTATMAAAEAAAAQVAANNNAGLCSTGATLSPLATTQIIRRPSITMNPSSGSLVISETGSLDRMKNAAEKRKKGPLDDGPRVSDRVEETRVNPNSLIDEILKDTKLDQLAESAETSGLQLYIARDGTASLGSHEVKARVPTGAFKQVVMKNPR</sequence>
<dbReference type="Proteomes" id="UP000606786">
    <property type="component" value="Unassembled WGS sequence"/>
</dbReference>
<comment type="similarity">
    <text evidence="1">Belongs to the EEIG family.</text>
</comment>
<feature type="region of interest" description="Disordered" evidence="2">
    <location>
        <begin position="1118"/>
        <end position="1137"/>
    </location>
</feature>
<dbReference type="InterPro" id="IPR039931">
    <property type="entry name" value="EEIG1/2-like"/>
</dbReference>
<feature type="compositionally biased region" description="Polar residues" evidence="2">
    <location>
        <begin position="716"/>
        <end position="733"/>
    </location>
</feature>
<feature type="compositionally biased region" description="Polar residues" evidence="2">
    <location>
        <begin position="752"/>
        <end position="771"/>
    </location>
</feature>
<feature type="region of interest" description="Disordered" evidence="2">
    <location>
        <begin position="714"/>
        <end position="736"/>
    </location>
</feature>
<feature type="region of interest" description="Disordered" evidence="2">
    <location>
        <begin position="751"/>
        <end position="771"/>
    </location>
</feature>
<feature type="region of interest" description="Disordered" evidence="2">
    <location>
        <begin position="356"/>
        <end position="400"/>
    </location>
</feature>
<feature type="compositionally biased region" description="Gly residues" evidence="2">
    <location>
        <begin position="520"/>
        <end position="536"/>
    </location>
</feature>
<evidence type="ECO:0000256" key="1">
    <source>
        <dbReference type="ARBA" id="ARBA00034780"/>
    </source>
</evidence>
<keyword evidence="5" id="KW-1185">Reference proteome</keyword>
<feature type="region of interest" description="Disordered" evidence="2">
    <location>
        <begin position="996"/>
        <end position="1020"/>
    </location>
</feature>
<reference evidence="4" key="1">
    <citation type="submission" date="2020-11" db="EMBL/GenBank/DDBJ databases">
        <authorList>
            <person name="Whitehead M."/>
        </authorList>
    </citation>
    <scope>NUCLEOTIDE SEQUENCE</scope>
    <source>
        <strain evidence="4">EGII</strain>
    </source>
</reference>
<dbReference type="InterPro" id="IPR019448">
    <property type="entry name" value="NT-C2"/>
</dbReference>
<dbReference type="OrthoDB" id="3365224at2759"/>
<dbReference type="PROSITE" id="PS51840">
    <property type="entry name" value="C2_NT"/>
    <property type="match status" value="1"/>
</dbReference>
<feature type="compositionally biased region" description="Acidic residues" evidence="2">
    <location>
        <begin position="538"/>
        <end position="548"/>
    </location>
</feature>
<dbReference type="PANTHER" id="PTHR21456:SF1">
    <property type="entry name" value="C2 NT-TYPE DOMAIN-CONTAINING PROTEIN"/>
    <property type="match status" value="1"/>
</dbReference>
<dbReference type="PANTHER" id="PTHR21456">
    <property type="entry name" value="FAMILY WITH SEQUENCE SIMILARITY 102"/>
    <property type="match status" value="1"/>
</dbReference>
<dbReference type="Pfam" id="PF10358">
    <property type="entry name" value="NT-C2"/>
    <property type="match status" value="1"/>
</dbReference>
<feature type="compositionally biased region" description="Low complexity" evidence="2">
    <location>
        <begin position="1006"/>
        <end position="1020"/>
    </location>
</feature>
<feature type="compositionally biased region" description="Low complexity" evidence="2">
    <location>
        <begin position="500"/>
        <end position="519"/>
    </location>
</feature>
<evidence type="ECO:0000313" key="4">
    <source>
        <dbReference type="EMBL" id="CAD6996737.1"/>
    </source>
</evidence>
<proteinExistence type="inferred from homology"/>
<protein>
    <submittedName>
        <fullName evidence="4">(Mediterranean fruit fly) hypothetical protein</fullName>
    </submittedName>
</protein>
<feature type="domain" description="C2 NT-type" evidence="3">
    <location>
        <begin position="2"/>
        <end position="144"/>
    </location>
</feature>
<gene>
    <name evidence="4" type="ORF">CCAP1982_LOCUS5417</name>
</gene>
<name>A0A811UFS6_CERCA</name>
<comment type="caution">
    <text evidence="4">The sequence shown here is derived from an EMBL/GenBank/DDBJ whole genome shotgun (WGS) entry which is preliminary data.</text>
</comment>
<dbReference type="AlphaFoldDB" id="A0A811UFS6"/>
<feature type="compositionally biased region" description="Low complexity" evidence="2">
    <location>
        <begin position="371"/>
        <end position="389"/>
    </location>
</feature>
<evidence type="ECO:0000313" key="5">
    <source>
        <dbReference type="Proteomes" id="UP000606786"/>
    </source>
</evidence>